<feature type="domain" description="Peptidase S33 tripeptidyl aminopeptidase-like C-terminal" evidence="5">
    <location>
        <begin position="405"/>
        <end position="496"/>
    </location>
</feature>
<dbReference type="AlphaFoldDB" id="A0A0L0JXH3"/>
<dbReference type="PANTHER" id="PTHR43248:SF29">
    <property type="entry name" value="TRIPEPTIDYL AMINOPEPTIDASE"/>
    <property type="match status" value="1"/>
</dbReference>
<comment type="caution">
    <text evidence="6">The sequence shown here is derived from an EMBL/GenBank/DDBJ whole genome shotgun (WGS) entry which is preliminary data.</text>
</comment>
<reference evidence="7" key="1">
    <citation type="submission" date="2014-07" db="EMBL/GenBank/DDBJ databases">
        <title>Genome sequencing of plant-pathogenic Streptomyces species.</title>
        <authorList>
            <person name="Harrison J."/>
            <person name="Sapp M."/>
            <person name="Thwaites R."/>
            <person name="Studholme D.J."/>
        </authorList>
    </citation>
    <scope>NUCLEOTIDE SEQUENCE [LARGE SCALE GENOMIC DNA]</scope>
    <source>
        <strain evidence="7">NCPPB 4445</strain>
    </source>
</reference>
<dbReference type="PATRIC" id="fig|42234.21.peg.6119"/>
<feature type="signal peptide" evidence="4">
    <location>
        <begin position="1"/>
        <end position="27"/>
    </location>
</feature>
<dbReference type="InterPro" id="IPR013595">
    <property type="entry name" value="Pept_S33_TAP-like_C"/>
</dbReference>
<keyword evidence="2 4" id="KW-0732">Signal</keyword>
<sequence length="498" mass="53508">MTTFAVRTRVALCSALALAALPLTASAATDPLARFHEQRLDWKSCVTGPDDTTGKELEQAGAKCADVTVPLDYANPGGRTITVAISRIRGTDTAHRIGPLLLNGGGPGGSTIGDAPWIHGELKEVAGRYDVVGVDPRFVGRSTPLDCKWPTSTSIWSAPAKFDAAFARNLAALCHQNAGDVLPYATTRNTARDMDVIRAALGERKVSYLGYSYGSYLGEVYATMFPAHVDRMVLDGVIDPARYSPRLLRVAEPENRAALRDWAQWTATRQATYGLGATTDAVLRTVDRIQAAATHKPLTVGPYQVDERVVPMILLTGLSQDNDQAYGQLARSVRDLTPQGNPADPSPALLETLKFILTGDESSYGSVQSAILCGDIPTERDPEAYRRDIERGRLTDPLFAPMTRNIGPCAFWPAPRETPTAVRDDFPALLVNATGDPRTTYAGAVAQRRNWPSSRLITLSGPAQHAVFGVYGNACADDGVRAYLASGRLPAGDVTCRA</sequence>
<dbReference type="Gene3D" id="3.40.50.1820">
    <property type="entry name" value="alpha/beta hydrolase"/>
    <property type="match status" value="1"/>
</dbReference>
<keyword evidence="3 6" id="KW-0378">Hydrolase</keyword>
<dbReference type="InterPro" id="IPR051601">
    <property type="entry name" value="Serine_prot/Carboxylest_S33"/>
</dbReference>
<dbReference type="RefSeq" id="WP_050373349.1">
    <property type="nucleotide sequence ID" value="NZ_KQ257829.1"/>
</dbReference>
<gene>
    <name evidence="6" type="ORF">IQ63_29685</name>
</gene>
<dbReference type="OrthoDB" id="4447445at2"/>
<accession>A0A0L0JXH3</accession>
<evidence type="ECO:0000256" key="1">
    <source>
        <dbReference type="ARBA" id="ARBA00010088"/>
    </source>
</evidence>
<evidence type="ECO:0000259" key="5">
    <source>
        <dbReference type="Pfam" id="PF08386"/>
    </source>
</evidence>
<evidence type="ECO:0000313" key="7">
    <source>
        <dbReference type="Proteomes" id="UP000037151"/>
    </source>
</evidence>
<organism evidence="6 7">
    <name type="scientific">Streptomyces acidiscabies</name>
    <dbReference type="NCBI Taxonomy" id="42234"/>
    <lineage>
        <taxon>Bacteria</taxon>
        <taxon>Bacillati</taxon>
        <taxon>Actinomycetota</taxon>
        <taxon>Actinomycetes</taxon>
        <taxon>Kitasatosporales</taxon>
        <taxon>Streptomycetaceae</taxon>
        <taxon>Streptomyces</taxon>
    </lineage>
</organism>
<dbReference type="Pfam" id="PF08386">
    <property type="entry name" value="Abhydrolase_4"/>
    <property type="match status" value="1"/>
</dbReference>
<dbReference type="ESTHER" id="9actn-a0a0l0jxh3">
    <property type="family name" value="Tiancimycin-TnmK-Tripeptidase-HIP"/>
</dbReference>
<dbReference type="GO" id="GO:0016787">
    <property type="term" value="F:hydrolase activity"/>
    <property type="evidence" value="ECO:0007669"/>
    <property type="project" value="UniProtKB-KW"/>
</dbReference>
<dbReference type="EMBL" id="JPPY01000168">
    <property type="protein sequence ID" value="KND30241.1"/>
    <property type="molecule type" value="Genomic_DNA"/>
</dbReference>
<dbReference type="Proteomes" id="UP000037151">
    <property type="component" value="Unassembled WGS sequence"/>
</dbReference>
<protein>
    <submittedName>
        <fullName evidence="6">Hydrolase</fullName>
    </submittedName>
</protein>
<dbReference type="SUPFAM" id="SSF53474">
    <property type="entry name" value="alpha/beta-Hydrolases"/>
    <property type="match status" value="1"/>
</dbReference>
<evidence type="ECO:0000313" key="6">
    <source>
        <dbReference type="EMBL" id="KND30241.1"/>
    </source>
</evidence>
<dbReference type="PANTHER" id="PTHR43248">
    <property type="entry name" value="2-SUCCINYL-6-HYDROXY-2,4-CYCLOHEXADIENE-1-CARBOXYLATE SYNTHASE"/>
    <property type="match status" value="1"/>
</dbReference>
<evidence type="ECO:0000256" key="4">
    <source>
        <dbReference type="SAM" id="SignalP"/>
    </source>
</evidence>
<feature type="chain" id="PRO_5005542207" evidence="4">
    <location>
        <begin position="28"/>
        <end position="498"/>
    </location>
</feature>
<evidence type="ECO:0000256" key="3">
    <source>
        <dbReference type="ARBA" id="ARBA00022801"/>
    </source>
</evidence>
<evidence type="ECO:0000256" key="2">
    <source>
        <dbReference type="ARBA" id="ARBA00022729"/>
    </source>
</evidence>
<comment type="similarity">
    <text evidence="1">Belongs to the peptidase S33 family.</text>
</comment>
<name>A0A0L0JXH3_9ACTN</name>
<proteinExistence type="inferred from homology"/>
<dbReference type="InterPro" id="IPR029058">
    <property type="entry name" value="AB_hydrolase_fold"/>
</dbReference>